<dbReference type="PANTHER" id="PTHR43877">
    <property type="entry name" value="AMINOALKYLPHOSPHONATE N-ACETYLTRANSFERASE-RELATED-RELATED"/>
    <property type="match status" value="1"/>
</dbReference>
<dbReference type="InterPro" id="IPR050832">
    <property type="entry name" value="Bact_Acetyltransf"/>
</dbReference>
<keyword evidence="5" id="KW-1185">Reference proteome</keyword>
<dbReference type="InterPro" id="IPR016181">
    <property type="entry name" value="Acyl_CoA_acyltransferase"/>
</dbReference>
<organism evidence="4 5">
    <name type="scientific">Levilactobacillus lanxiensis</name>
    <dbReference type="NCBI Taxonomy" id="2799568"/>
    <lineage>
        <taxon>Bacteria</taxon>
        <taxon>Bacillati</taxon>
        <taxon>Bacillota</taxon>
        <taxon>Bacilli</taxon>
        <taxon>Lactobacillales</taxon>
        <taxon>Lactobacillaceae</taxon>
        <taxon>Levilactobacillus</taxon>
    </lineage>
</organism>
<dbReference type="RefSeq" id="WP_203644374.1">
    <property type="nucleotide sequence ID" value="NZ_BOLN01000004.1"/>
</dbReference>
<reference evidence="5" key="1">
    <citation type="journal article" date="2019" name="Int. J. Syst. Evol. Microbiol.">
        <title>The Global Catalogue of Microorganisms (GCM) 10K type strain sequencing project: providing services to taxonomists for standard genome sequencing and annotation.</title>
        <authorList>
            <consortium name="The Broad Institute Genomics Platform"/>
            <consortium name="The Broad Institute Genome Sequencing Center for Infectious Disease"/>
            <person name="Wu L."/>
            <person name="Ma J."/>
        </authorList>
    </citation>
    <scope>NUCLEOTIDE SEQUENCE [LARGE SCALE GENOMIC DNA]</scope>
    <source>
        <strain evidence="5">CCM 8979</strain>
    </source>
</reference>
<evidence type="ECO:0000259" key="3">
    <source>
        <dbReference type="PROSITE" id="PS51186"/>
    </source>
</evidence>
<name>A0ABW4D5D6_9LACO</name>
<protein>
    <submittedName>
        <fullName evidence="4">GNAT family N-acetyltransferase</fullName>
        <ecNumber evidence="4">2.3.-.-</ecNumber>
    </submittedName>
</protein>
<dbReference type="Pfam" id="PF00583">
    <property type="entry name" value="Acetyltransf_1"/>
    <property type="match status" value="1"/>
</dbReference>
<dbReference type="CDD" id="cd04301">
    <property type="entry name" value="NAT_SF"/>
    <property type="match status" value="1"/>
</dbReference>
<dbReference type="PANTHER" id="PTHR43877:SF2">
    <property type="entry name" value="AMINOALKYLPHOSPHONATE N-ACETYLTRANSFERASE-RELATED"/>
    <property type="match status" value="1"/>
</dbReference>
<dbReference type="InterPro" id="IPR000182">
    <property type="entry name" value="GNAT_dom"/>
</dbReference>
<dbReference type="SUPFAM" id="SSF55729">
    <property type="entry name" value="Acyl-CoA N-acyltransferases (Nat)"/>
    <property type="match status" value="1"/>
</dbReference>
<proteinExistence type="predicted"/>
<keyword evidence="1 4" id="KW-0808">Transferase</keyword>
<dbReference type="Gene3D" id="3.40.630.30">
    <property type="match status" value="1"/>
</dbReference>
<keyword evidence="2 4" id="KW-0012">Acyltransferase</keyword>
<evidence type="ECO:0000313" key="5">
    <source>
        <dbReference type="Proteomes" id="UP001597189"/>
    </source>
</evidence>
<dbReference type="GO" id="GO:0016746">
    <property type="term" value="F:acyltransferase activity"/>
    <property type="evidence" value="ECO:0007669"/>
    <property type="project" value="UniProtKB-KW"/>
</dbReference>
<evidence type="ECO:0000313" key="4">
    <source>
        <dbReference type="EMBL" id="MFD1455177.1"/>
    </source>
</evidence>
<dbReference type="EC" id="2.3.-.-" evidence="4"/>
<evidence type="ECO:0000256" key="2">
    <source>
        <dbReference type="ARBA" id="ARBA00023315"/>
    </source>
</evidence>
<dbReference type="Proteomes" id="UP001597189">
    <property type="component" value="Unassembled WGS sequence"/>
</dbReference>
<accession>A0ABW4D5D6</accession>
<dbReference type="EMBL" id="JBHTOD010000004">
    <property type="protein sequence ID" value="MFD1455177.1"/>
    <property type="molecule type" value="Genomic_DNA"/>
</dbReference>
<sequence length="168" mass="19057">MVTIRLARADDDFQAVAQLYWTVWQDTYRGLLPAEFLAELTPATWHPERHWRRQLLAFDDQHQLVGTCAFGPARDAQFAGWGEINSIYLLPTVQHQGLGRQLMQRAMTALQAQAFDRLVLWVLVTNEPARQFYQRCGFVATARVKTQGPIREVAYVWPAAARGAGSGE</sequence>
<dbReference type="PROSITE" id="PS51186">
    <property type="entry name" value="GNAT"/>
    <property type="match status" value="1"/>
</dbReference>
<gene>
    <name evidence="4" type="ORF">ACFQ44_05685</name>
</gene>
<feature type="domain" description="N-acetyltransferase" evidence="3">
    <location>
        <begin position="2"/>
        <end position="160"/>
    </location>
</feature>
<evidence type="ECO:0000256" key="1">
    <source>
        <dbReference type="ARBA" id="ARBA00022679"/>
    </source>
</evidence>
<comment type="caution">
    <text evidence="4">The sequence shown here is derived from an EMBL/GenBank/DDBJ whole genome shotgun (WGS) entry which is preliminary data.</text>
</comment>